<protein>
    <submittedName>
        <fullName evidence="7">Uncharacterized protein</fullName>
    </submittedName>
</protein>
<dbReference type="InterPro" id="IPR052056">
    <property type="entry name" value="Mono-ARTD/PARP"/>
</dbReference>
<name>A0ABY7DJR2_MYAAR</name>
<feature type="compositionally biased region" description="Basic and acidic residues" evidence="6">
    <location>
        <begin position="348"/>
        <end position="358"/>
    </location>
</feature>
<evidence type="ECO:0000256" key="1">
    <source>
        <dbReference type="ARBA" id="ARBA00004123"/>
    </source>
</evidence>
<sequence length="358" mass="40043">VSVDSEVVFSSDQSSSSESEGIGSHPENIQDMEQLLAVRAKPRSGRNNLTKFQPPDLSDEVALQAVLRESLRSSGEMSLTEGLYRSHDQEFRNRRQSSSPLSYSETISGVSIVIKKGELVKEHADVLVNILSPDMQLRESIVSKVFLESCGQRLQMCVSEVMKMILDSSENLQCQSLAMPPLGGGQLYQYPIQSVASLMFQVMTDHFQQGSSLQTVIIFVHYFYEVIGHDDEVDVGTEKLPDPLPRIKASDLTIKTITVMAYDKGTFDELKTALAQVRSSSPGSRHQGPQHAMTIASNLHGQIGLQRPQVRQFNAPPNNQFVRRQNDKPLQHRHSEPDIRSRQTSIKTYHETHAQSRV</sequence>
<comment type="subcellular location">
    <subcellularLocation>
        <location evidence="1">Nucleus</location>
    </subcellularLocation>
</comment>
<feature type="region of interest" description="Disordered" evidence="6">
    <location>
        <begin position="316"/>
        <end position="358"/>
    </location>
</feature>
<accession>A0ABY7DJR2</accession>
<dbReference type="PANTHER" id="PTHR14453">
    <property type="entry name" value="PARP/ZINC FINGER CCCH TYPE DOMAIN CONTAINING PROTEIN"/>
    <property type="match status" value="1"/>
</dbReference>
<evidence type="ECO:0000313" key="7">
    <source>
        <dbReference type="EMBL" id="WAQ97936.1"/>
    </source>
</evidence>
<dbReference type="InterPro" id="IPR043472">
    <property type="entry name" value="Macro_dom-like"/>
</dbReference>
<dbReference type="EMBL" id="CP111014">
    <property type="protein sequence ID" value="WAQ97936.1"/>
    <property type="molecule type" value="Genomic_DNA"/>
</dbReference>
<evidence type="ECO:0000256" key="3">
    <source>
        <dbReference type="ARBA" id="ARBA00022679"/>
    </source>
</evidence>
<feature type="compositionally biased region" description="Basic and acidic residues" evidence="6">
    <location>
        <begin position="324"/>
        <end position="341"/>
    </location>
</feature>
<dbReference type="SUPFAM" id="SSF52949">
    <property type="entry name" value="Macro domain-like"/>
    <property type="match status" value="1"/>
</dbReference>
<dbReference type="PANTHER" id="PTHR14453:SF67">
    <property type="entry name" value="POLY [ADP-RIBOSE] POLYMERASE"/>
    <property type="match status" value="1"/>
</dbReference>
<feature type="compositionally biased region" description="Low complexity" evidence="6">
    <location>
        <begin position="1"/>
        <end position="20"/>
    </location>
</feature>
<organism evidence="7 8">
    <name type="scientific">Mya arenaria</name>
    <name type="common">Soft-shell clam</name>
    <dbReference type="NCBI Taxonomy" id="6604"/>
    <lineage>
        <taxon>Eukaryota</taxon>
        <taxon>Metazoa</taxon>
        <taxon>Spiralia</taxon>
        <taxon>Lophotrochozoa</taxon>
        <taxon>Mollusca</taxon>
        <taxon>Bivalvia</taxon>
        <taxon>Autobranchia</taxon>
        <taxon>Heteroconchia</taxon>
        <taxon>Euheterodonta</taxon>
        <taxon>Imparidentia</taxon>
        <taxon>Neoheterodontei</taxon>
        <taxon>Myida</taxon>
        <taxon>Myoidea</taxon>
        <taxon>Myidae</taxon>
        <taxon>Mya</taxon>
    </lineage>
</organism>
<keyword evidence="2" id="KW-0328">Glycosyltransferase</keyword>
<evidence type="ECO:0000256" key="5">
    <source>
        <dbReference type="ARBA" id="ARBA00023242"/>
    </source>
</evidence>
<keyword evidence="4" id="KW-0520">NAD</keyword>
<feature type="non-terminal residue" evidence="7">
    <location>
        <position position="358"/>
    </location>
</feature>
<evidence type="ECO:0000256" key="6">
    <source>
        <dbReference type="SAM" id="MobiDB-lite"/>
    </source>
</evidence>
<keyword evidence="5" id="KW-0539">Nucleus</keyword>
<keyword evidence="3" id="KW-0808">Transferase</keyword>
<evidence type="ECO:0000313" key="8">
    <source>
        <dbReference type="Proteomes" id="UP001164746"/>
    </source>
</evidence>
<reference evidence="7" key="1">
    <citation type="submission" date="2022-11" db="EMBL/GenBank/DDBJ databases">
        <title>Centuries of genome instability and evolution in soft-shell clam transmissible cancer (bioRxiv).</title>
        <authorList>
            <person name="Hart S.F.M."/>
            <person name="Yonemitsu M.A."/>
            <person name="Giersch R.M."/>
            <person name="Beal B.F."/>
            <person name="Arriagada G."/>
            <person name="Davis B.W."/>
            <person name="Ostrander E.A."/>
            <person name="Goff S.P."/>
            <person name="Metzger M.J."/>
        </authorList>
    </citation>
    <scope>NUCLEOTIDE SEQUENCE</scope>
    <source>
        <strain evidence="7">MELC-2E11</strain>
        <tissue evidence="7">Siphon/mantle</tissue>
    </source>
</reference>
<gene>
    <name evidence="7" type="ORF">MAR_022309</name>
</gene>
<evidence type="ECO:0000256" key="4">
    <source>
        <dbReference type="ARBA" id="ARBA00023027"/>
    </source>
</evidence>
<proteinExistence type="predicted"/>
<dbReference type="Gene3D" id="3.40.220.10">
    <property type="entry name" value="Leucine Aminopeptidase, subunit E, domain 1"/>
    <property type="match status" value="2"/>
</dbReference>
<feature type="region of interest" description="Disordered" evidence="6">
    <location>
        <begin position="1"/>
        <end position="31"/>
    </location>
</feature>
<dbReference type="Proteomes" id="UP001164746">
    <property type="component" value="Chromosome 3"/>
</dbReference>
<evidence type="ECO:0000256" key="2">
    <source>
        <dbReference type="ARBA" id="ARBA00022676"/>
    </source>
</evidence>
<feature type="non-terminal residue" evidence="7">
    <location>
        <position position="1"/>
    </location>
</feature>
<keyword evidence="8" id="KW-1185">Reference proteome</keyword>